<proteinExistence type="predicted"/>
<sequence>MFWRCWKGLSGSASWASTRNTNPACLYVVISGPGKGIIQGRYKCGTSLGLETKTS</sequence>
<comment type="caution">
    <text evidence="1">The sequence shown here is derived from an EMBL/GenBank/DDBJ whole genome shotgun (WGS) entry which is preliminary data.</text>
</comment>
<keyword evidence="2" id="KW-1185">Reference proteome</keyword>
<protein>
    <submittedName>
        <fullName evidence="1">Uncharacterized protein</fullName>
    </submittedName>
</protein>
<name>A0A9D4LY50_DREPO</name>
<evidence type="ECO:0000313" key="1">
    <source>
        <dbReference type="EMBL" id="KAH3866059.1"/>
    </source>
</evidence>
<gene>
    <name evidence="1" type="ORF">DPMN_029110</name>
</gene>
<accession>A0A9D4LY50</accession>
<dbReference type="AlphaFoldDB" id="A0A9D4LY50"/>
<reference evidence="1" key="1">
    <citation type="journal article" date="2019" name="bioRxiv">
        <title>The Genome of the Zebra Mussel, Dreissena polymorpha: A Resource for Invasive Species Research.</title>
        <authorList>
            <person name="McCartney M.A."/>
            <person name="Auch B."/>
            <person name="Kono T."/>
            <person name="Mallez S."/>
            <person name="Zhang Y."/>
            <person name="Obille A."/>
            <person name="Becker A."/>
            <person name="Abrahante J.E."/>
            <person name="Garbe J."/>
            <person name="Badalamenti J.P."/>
            <person name="Herman A."/>
            <person name="Mangelson H."/>
            <person name="Liachko I."/>
            <person name="Sullivan S."/>
            <person name="Sone E.D."/>
            <person name="Koren S."/>
            <person name="Silverstein K.A.T."/>
            <person name="Beckman K.B."/>
            <person name="Gohl D.M."/>
        </authorList>
    </citation>
    <scope>NUCLEOTIDE SEQUENCE</scope>
    <source>
        <strain evidence="1">Duluth1</strain>
        <tissue evidence="1">Whole animal</tissue>
    </source>
</reference>
<evidence type="ECO:0000313" key="2">
    <source>
        <dbReference type="Proteomes" id="UP000828390"/>
    </source>
</evidence>
<reference evidence="1" key="2">
    <citation type="submission" date="2020-11" db="EMBL/GenBank/DDBJ databases">
        <authorList>
            <person name="McCartney M.A."/>
            <person name="Auch B."/>
            <person name="Kono T."/>
            <person name="Mallez S."/>
            <person name="Becker A."/>
            <person name="Gohl D.M."/>
            <person name="Silverstein K.A.T."/>
            <person name="Koren S."/>
            <person name="Bechman K.B."/>
            <person name="Herman A."/>
            <person name="Abrahante J.E."/>
            <person name="Garbe J."/>
        </authorList>
    </citation>
    <scope>NUCLEOTIDE SEQUENCE</scope>
    <source>
        <strain evidence="1">Duluth1</strain>
        <tissue evidence="1">Whole animal</tissue>
    </source>
</reference>
<dbReference type="EMBL" id="JAIWYP010000002">
    <property type="protein sequence ID" value="KAH3866059.1"/>
    <property type="molecule type" value="Genomic_DNA"/>
</dbReference>
<dbReference type="Proteomes" id="UP000828390">
    <property type="component" value="Unassembled WGS sequence"/>
</dbReference>
<organism evidence="1 2">
    <name type="scientific">Dreissena polymorpha</name>
    <name type="common">Zebra mussel</name>
    <name type="synonym">Mytilus polymorpha</name>
    <dbReference type="NCBI Taxonomy" id="45954"/>
    <lineage>
        <taxon>Eukaryota</taxon>
        <taxon>Metazoa</taxon>
        <taxon>Spiralia</taxon>
        <taxon>Lophotrochozoa</taxon>
        <taxon>Mollusca</taxon>
        <taxon>Bivalvia</taxon>
        <taxon>Autobranchia</taxon>
        <taxon>Heteroconchia</taxon>
        <taxon>Euheterodonta</taxon>
        <taxon>Imparidentia</taxon>
        <taxon>Neoheterodontei</taxon>
        <taxon>Myida</taxon>
        <taxon>Dreissenoidea</taxon>
        <taxon>Dreissenidae</taxon>
        <taxon>Dreissena</taxon>
    </lineage>
</organism>